<reference evidence="1" key="1">
    <citation type="journal article" date="2015" name="Nature">
        <title>Complex archaea that bridge the gap between prokaryotes and eukaryotes.</title>
        <authorList>
            <person name="Spang A."/>
            <person name="Saw J.H."/>
            <person name="Jorgensen S.L."/>
            <person name="Zaremba-Niedzwiedzka K."/>
            <person name="Martijn J."/>
            <person name="Lind A.E."/>
            <person name="van Eijk R."/>
            <person name="Schleper C."/>
            <person name="Guy L."/>
            <person name="Ettema T.J."/>
        </authorList>
    </citation>
    <scope>NUCLEOTIDE SEQUENCE</scope>
</reference>
<feature type="non-terminal residue" evidence="1">
    <location>
        <position position="276"/>
    </location>
</feature>
<gene>
    <name evidence="1" type="ORF">LCGC14_1308220</name>
</gene>
<name>A0A0F9L7X7_9ZZZZ</name>
<dbReference type="AlphaFoldDB" id="A0A0F9L7X7"/>
<accession>A0A0F9L7X7</accession>
<sequence length="276" mass="29028">MSFDRNEIETRFTGEVDEQDFNEIDRRLKKTAGVAKSAEKAVGAIPLPFDPVPMEELDKASKRTSANLRLVQLSLGSVGGEAAATTTALISAASNIKTAASGLGKGAGVATAAVLALGLAIVKVTSDINKQTAIMDAQIEAQTRYFDILATGTTETATAQIEQSQDILRAREAELDKLNFQIAKANQIVSESGLVGQAANELFEVLTGTPVEALEARQQQVASIIKKENDTIDSLTGAIERNAFAANDAAVAQEAQAEAAAKAAEVIEKDLIVAQE</sequence>
<proteinExistence type="predicted"/>
<evidence type="ECO:0000313" key="1">
    <source>
        <dbReference type="EMBL" id="KKM83546.1"/>
    </source>
</evidence>
<comment type="caution">
    <text evidence="1">The sequence shown here is derived from an EMBL/GenBank/DDBJ whole genome shotgun (WGS) entry which is preliminary data.</text>
</comment>
<dbReference type="EMBL" id="LAZR01007697">
    <property type="protein sequence ID" value="KKM83546.1"/>
    <property type="molecule type" value="Genomic_DNA"/>
</dbReference>
<protein>
    <submittedName>
        <fullName evidence="1">Uncharacterized protein</fullName>
    </submittedName>
</protein>
<organism evidence="1">
    <name type="scientific">marine sediment metagenome</name>
    <dbReference type="NCBI Taxonomy" id="412755"/>
    <lineage>
        <taxon>unclassified sequences</taxon>
        <taxon>metagenomes</taxon>
        <taxon>ecological metagenomes</taxon>
    </lineage>
</organism>